<proteinExistence type="inferred from homology"/>
<evidence type="ECO:0000259" key="7">
    <source>
        <dbReference type="Pfam" id="PF14322"/>
    </source>
</evidence>
<keyword evidence="3" id="KW-0732">Signal</keyword>
<evidence type="ECO:0000256" key="5">
    <source>
        <dbReference type="ARBA" id="ARBA00023237"/>
    </source>
</evidence>
<dbReference type="InterPro" id="IPR033985">
    <property type="entry name" value="SusD-like_N"/>
</dbReference>
<dbReference type="EMBL" id="VIWO01000004">
    <property type="protein sequence ID" value="TWF40765.1"/>
    <property type="molecule type" value="Genomic_DNA"/>
</dbReference>
<feature type="domain" description="SusD-like N-terminal" evidence="7">
    <location>
        <begin position="34"/>
        <end position="235"/>
    </location>
</feature>
<keyword evidence="5" id="KW-0998">Cell outer membrane</keyword>
<dbReference type="GO" id="GO:0009279">
    <property type="term" value="C:cell outer membrane"/>
    <property type="evidence" value="ECO:0007669"/>
    <property type="project" value="UniProtKB-SubCell"/>
</dbReference>
<dbReference type="Gene3D" id="1.25.40.390">
    <property type="match status" value="1"/>
</dbReference>
<dbReference type="AlphaFoldDB" id="A0A561PRL4"/>
<dbReference type="OrthoDB" id="608091at2"/>
<dbReference type="Pfam" id="PF14322">
    <property type="entry name" value="SusD-like_3"/>
    <property type="match status" value="1"/>
</dbReference>
<sequence>MKQSLTKLYTLFFRQHIERALLCLLLLQLAGCKKFLDVVPDNVATIDNAFTMRAEAQKYLFTCYSYLPYSSDIGANPALAAGDEFWMVRPYSTSETPWQIAQGFLSANNIYMSQWGVNFRALRDCNIFLDNINKVVDMRQAEKDRWIAEVKFLKAYYHWLLVRMYGPVPIIDHNLPIATSAEAAKVPRVHVDAVFNYISSLLDTAAAGLPEIIADRSTELGRITRPIALAIKARVLVTAASPLYNGNPDYNGFKNYDGTPLFNASYDAGKWKKAAEACKAAIDACEKNGMVLYTFAQLGVTLSDTLTRQMSIRNSTCEEWNPEIIWNNPNSTTYDLQRQALPRLDPARIGNESPVGAFAPTMKIAEQFYSDKGVPINEDITWDYNNRYKLRTATKAEGELILEGYTTAAAHFNREPRFYADLAFDGAMWMMQKKTFHIECKAGQIQTRKNIYDNNVTGYFAKKLINWKDEIQEGQGLYIESYSWPEIRLADLYLLYTEALNELGGPQPEAFKYIDRVRARAGIPGVQTAWSNYSRNPAKFTTKEGFRQIIQQERLIELAMEGARFWDLRRWKRSMEELNKSVTGWDVDQSDPVFYYRIRTLFRQTFQVRNYLWPLDSWDLLNNPKLVQNYGW</sequence>
<evidence type="ECO:0000256" key="1">
    <source>
        <dbReference type="ARBA" id="ARBA00004442"/>
    </source>
</evidence>
<evidence type="ECO:0000256" key="2">
    <source>
        <dbReference type="ARBA" id="ARBA00006275"/>
    </source>
</evidence>
<evidence type="ECO:0000256" key="4">
    <source>
        <dbReference type="ARBA" id="ARBA00023136"/>
    </source>
</evidence>
<evidence type="ECO:0000259" key="6">
    <source>
        <dbReference type="Pfam" id="PF07980"/>
    </source>
</evidence>
<feature type="domain" description="RagB/SusD" evidence="6">
    <location>
        <begin position="322"/>
        <end position="632"/>
    </location>
</feature>
<comment type="subcellular location">
    <subcellularLocation>
        <location evidence="1">Cell outer membrane</location>
    </subcellularLocation>
</comment>
<dbReference type="Proteomes" id="UP000320811">
    <property type="component" value="Unassembled WGS sequence"/>
</dbReference>
<organism evidence="8 9">
    <name type="scientific">Chitinophaga polysaccharea</name>
    <dbReference type="NCBI Taxonomy" id="1293035"/>
    <lineage>
        <taxon>Bacteria</taxon>
        <taxon>Pseudomonadati</taxon>
        <taxon>Bacteroidota</taxon>
        <taxon>Chitinophagia</taxon>
        <taxon>Chitinophagales</taxon>
        <taxon>Chitinophagaceae</taxon>
        <taxon>Chitinophaga</taxon>
    </lineage>
</organism>
<dbReference type="InterPro" id="IPR011990">
    <property type="entry name" value="TPR-like_helical_dom_sf"/>
</dbReference>
<comment type="similarity">
    <text evidence="2">Belongs to the SusD family.</text>
</comment>
<evidence type="ECO:0000313" key="8">
    <source>
        <dbReference type="EMBL" id="TWF40765.1"/>
    </source>
</evidence>
<dbReference type="InterPro" id="IPR012944">
    <property type="entry name" value="SusD_RagB_dom"/>
</dbReference>
<reference evidence="8 9" key="1">
    <citation type="submission" date="2019-06" db="EMBL/GenBank/DDBJ databases">
        <title>Sorghum-associated microbial communities from plants grown in Nebraska, USA.</title>
        <authorList>
            <person name="Schachtman D."/>
        </authorList>
    </citation>
    <scope>NUCLEOTIDE SEQUENCE [LARGE SCALE GENOMIC DNA]</scope>
    <source>
        <strain evidence="8 9">1209</strain>
    </source>
</reference>
<keyword evidence="9" id="KW-1185">Reference proteome</keyword>
<accession>A0A561PRL4</accession>
<gene>
    <name evidence="8" type="ORF">FHW36_104449</name>
</gene>
<comment type="caution">
    <text evidence="8">The sequence shown here is derived from an EMBL/GenBank/DDBJ whole genome shotgun (WGS) entry which is preliminary data.</text>
</comment>
<keyword evidence="4" id="KW-0472">Membrane</keyword>
<protein>
    <submittedName>
        <fullName evidence="8">Putative outer membrane starch-binding protein</fullName>
    </submittedName>
</protein>
<dbReference type="SUPFAM" id="SSF48452">
    <property type="entry name" value="TPR-like"/>
    <property type="match status" value="1"/>
</dbReference>
<name>A0A561PRL4_9BACT</name>
<evidence type="ECO:0000256" key="3">
    <source>
        <dbReference type="ARBA" id="ARBA00022729"/>
    </source>
</evidence>
<dbReference type="RefSeq" id="WP_145670742.1">
    <property type="nucleotide sequence ID" value="NZ_VIWO01000004.1"/>
</dbReference>
<dbReference type="Pfam" id="PF07980">
    <property type="entry name" value="SusD_RagB"/>
    <property type="match status" value="1"/>
</dbReference>
<evidence type="ECO:0000313" key="9">
    <source>
        <dbReference type="Proteomes" id="UP000320811"/>
    </source>
</evidence>